<keyword evidence="9" id="KW-1185">Reference proteome</keyword>
<dbReference type="PROSITE" id="PS50206">
    <property type="entry name" value="RHODANESE_3"/>
    <property type="match status" value="1"/>
</dbReference>
<evidence type="ECO:0000256" key="2">
    <source>
        <dbReference type="ARBA" id="ARBA00009130"/>
    </source>
</evidence>
<keyword evidence="4" id="KW-0274">FAD</keyword>
<dbReference type="InterPro" id="IPR023753">
    <property type="entry name" value="FAD/NAD-binding_dom"/>
</dbReference>
<comment type="caution">
    <text evidence="8">The sequence shown here is derived from an EMBL/GenBank/DDBJ whole genome shotgun (WGS) entry which is preliminary data.</text>
</comment>
<sequence length="580" mass="63062">MVTGVPWSAGSSKIKMPSVGKPGGFMRGVIMKIIIIGGVAAGTSAAAKARRNNENAQITLFDADSDVSYSGCGLPYFIGTEVEGREQLVPRDAAFFKQKYNVDVYTRHQVLEIQPQSKVLTVQNLVTQEIFQERYDKLVVATGAKSVVPAIEGGNKPNVFYLRNVINAERIREQVLTANPKSAVIVGSGFIGLEMAENLTARGIAVSVVEMAGHVMPALDQDMAVYIADHLVEKGVQVIVNDSVIRLEGEPSVSKVILKSGKEIDADFVIMAVGVRPNVELTQKAGIKLGPTGAIKVNRKMQTNIDDIYACGDCAESYSLMTGKPLYRPLGSTANKMGRITGDQITGGDLEFRGILGTGIFKMFDMVVGQTGLTEKEAKKEGYEVVVCHNIKPDKPEYYHGSEMVIKAVADKNTGKILGVQIVGRSGVDKRIDVFVTAITFGAKAEDLFHLDLAYAPPFSTTKDPVMYTGMILDNAIRRGRGLMTPAELQEKIKNGEEVKIIDARVTKQYEKAHVEGAVNIPQENIRKALDSLDKEMVTVTYCNKGVTGNAAQNILINHDFKKVYNLSGGYKNYSKNGKK</sequence>
<comment type="similarity">
    <text evidence="2">Belongs to the class-III pyridine nucleotide-disulfide oxidoreductase family.</text>
</comment>
<dbReference type="PANTHER" id="PTHR43429">
    <property type="entry name" value="PYRIDINE NUCLEOTIDE-DISULFIDE OXIDOREDUCTASE DOMAIN-CONTAINING"/>
    <property type="match status" value="1"/>
</dbReference>
<evidence type="ECO:0000256" key="1">
    <source>
        <dbReference type="ARBA" id="ARBA00001974"/>
    </source>
</evidence>
<evidence type="ECO:0000313" key="8">
    <source>
        <dbReference type="EMBL" id="MCC5465617.1"/>
    </source>
</evidence>
<dbReference type="PRINTS" id="PR00411">
    <property type="entry name" value="PNDRDTASEI"/>
</dbReference>
<evidence type="ECO:0000256" key="5">
    <source>
        <dbReference type="ARBA" id="ARBA00023002"/>
    </source>
</evidence>
<dbReference type="InterPro" id="IPR050260">
    <property type="entry name" value="FAD-bd_OxRdtase"/>
</dbReference>
<dbReference type="Gene3D" id="3.40.250.10">
    <property type="entry name" value="Rhodanese-like domain"/>
    <property type="match status" value="1"/>
</dbReference>
<evidence type="ECO:0000259" key="7">
    <source>
        <dbReference type="PROSITE" id="PS50206"/>
    </source>
</evidence>
<dbReference type="Pfam" id="PF00581">
    <property type="entry name" value="Rhodanese"/>
    <property type="match status" value="1"/>
</dbReference>
<dbReference type="Pfam" id="PF02852">
    <property type="entry name" value="Pyr_redox_dim"/>
    <property type="match status" value="1"/>
</dbReference>
<proteinExistence type="inferred from homology"/>
<dbReference type="PANTHER" id="PTHR43429:SF1">
    <property type="entry name" value="NAD(P)H SULFUR OXIDOREDUCTASE (COA-DEPENDENT)"/>
    <property type="match status" value="1"/>
</dbReference>
<gene>
    <name evidence="8" type="ORF">LMF89_09615</name>
</gene>
<dbReference type="Proteomes" id="UP001165492">
    <property type="component" value="Unassembled WGS sequence"/>
</dbReference>
<evidence type="ECO:0000256" key="6">
    <source>
        <dbReference type="ARBA" id="ARBA00023284"/>
    </source>
</evidence>
<comment type="cofactor">
    <cofactor evidence="1">
        <name>FAD</name>
        <dbReference type="ChEBI" id="CHEBI:57692"/>
    </cofactor>
</comment>
<protein>
    <submittedName>
        <fullName evidence="8">FAD-dependent oxidoreductase</fullName>
    </submittedName>
</protein>
<dbReference type="InterPro" id="IPR016156">
    <property type="entry name" value="FAD/NAD-linked_Rdtase_dimer_sf"/>
</dbReference>
<evidence type="ECO:0000313" key="9">
    <source>
        <dbReference type="Proteomes" id="UP001165492"/>
    </source>
</evidence>
<evidence type="ECO:0000256" key="4">
    <source>
        <dbReference type="ARBA" id="ARBA00022827"/>
    </source>
</evidence>
<dbReference type="SUPFAM" id="SSF51905">
    <property type="entry name" value="FAD/NAD(P)-binding domain"/>
    <property type="match status" value="1"/>
</dbReference>
<dbReference type="EMBL" id="JAJHJB010000010">
    <property type="protein sequence ID" value="MCC5465617.1"/>
    <property type="molecule type" value="Genomic_DNA"/>
</dbReference>
<dbReference type="InterPro" id="IPR004099">
    <property type="entry name" value="Pyr_nucl-diS_OxRdtase_dimer"/>
</dbReference>
<dbReference type="InterPro" id="IPR036188">
    <property type="entry name" value="FAD/NAD-bd_sf"/>
</dbReference>
<accession>A0ABS8HU21</accession>
<keyword evidence="3" id="KW-0285">Flavoprotein</keyword>
<dbReference type="SUPFAM" id="SSF52821">
    <property type="entry name" value="Rhodanese/Cell cycle control phosphatase"/>
    <property type="match status" value="1"/>
</dbReference>
<name>A0ABS8HU21_9FIRM</name>
<dbReference type="PRINTS" id="PR00368">
    <property type="entry name" value="FADPNR"/>
</dbReference>
<reference evidence="8" key="1">
    <citation type="submission" date="2021-11" db="EMBL/GenBank/DDBJ databases">
        <title>Description of a new species Pelosinus isolated from the bottom sediments of Lake Baikal.</title>
        <authorList>
            <person name="Zakharyuk A."/>
        </authorList>
    </citation>
    <scope>NUCLEOTIDE SEQUENCE</scope>
    <source>
        <strain evidence="8">Bkl1</strain>
    </source>
</reference>
<dbReference type="InterPro" id="IPR001763">
    <property type="entry name" value="Rhodanese-like_dom"/>
</dbReference>
<dbReference type="InterPro" id="IPR036873">
    <property type="entry name" value="Rhodanese-like_dom_sf"/>
</dbReference>
<organism evidence="8 9">
    <name type="scientific">Pelosinus baikalensis</name>
    <dbReference type="NCBI Taxonomy" id="2892015"/>
    <lineage>
        <taxon>Bacteria</taxon>
        <taxon>Bacillati</taxon>
        <taxon>Bacillota</taxon>
        <taxon>Negativicutes</taxon>
        <taxon>Selenomonadales</taxon>
        <taxon>Sporomusaceae</taxon>
        <taxon>Pelosinus</taxon>
    </lineage>
</organism>
<feature type="domain" description="Rhodanese" evidence="7">
    <location>
        <begin position="495"/>
        <end position="579"/>
    </location>
</feature>
<dbReference type="SUPFAM" id="SSF55424">
    <property type="entry name" value="FAD/NAD-linked reductases, dimerisation (C-terminal) domain"/>
    <property type="match status" value="1"/>
</dbReference>
<keyword evidence="6" id="KW-0676">Redox-active center</keyword>
<keyword evidence="5" id="KW-0560">Oxidoreductase</keyword>
<dbReference type="Gene3D" id="3.50.50.60">
    <property type="entry name" value="FAD/NAD(P)-binding domain"/>
    <property type="match status" value="2"/>
</dbReference>
<evidence type="ECO:0000256" key="3">
    <source>
        <dbReference type="ARBA" id="ARBA00022630"/>
    </source>
</evidence>
<dbReference type="Pfam" id="PF07992">
    <property type="entry name" value="Pyr_redox_2"/>
    <property type="match status" value="1"/>
</dbReference>
<dbReference type="SMART" id="SM00450">
    <property type="entry name" value="RHOD"/>
    <property type="match status" value="1"/>
</dbReference>